<keyword evidence="3" id="KW-0808">Transferase</keyword>
<evidence type="ECO:0000313" key="3">
    <source>
        <dbReference type="EMBL" id="MBE7324604.1"/>
    </source>
</evidence>
<dbReference type="InterPro" id="IPR015421">
    <property type="entry name" value="PyrdxlP-dep_Trfase_major"/>
</dbReference>
<name>A0ABR9RSQ2_9ACTN</name>
<dbReference type="Pfam" id="PF00266">
    <property type="entry name" value="Aminotran_5"/>
    <property type="match status" value="1"/>
</dbReference>
<accession>A0ABR9RSQ2</accession>
<gene>
    <name evidence="3" type="ORF">IEQ44_08060</name>
</gene>
<evidence type="ECO:0000259" key="2">
    <source>
        <dbReference type="Pfam" id="PF00266"/>
    </source>
</evidence>
<keyword evidence="4" id="KW-1185">Reference proteome</keyword>
<feature type="region of interest" description="Disordered" evidence="1">
    <location>
        <begin position="1"/>
        <end position="21"/>
    </location>
</feature>
<dbReference type="GO" id="GO:0008483">
    <property type="term" value="F:transaminase activity"/>
    <property type="evidence" value="ECO:0007669"/>
    <property type="project" value="UniProtKB-KW"/>
</dbReference>
<dbReference type="InterPro" id="IPR015422">
    <property type="entry name" value="PyrdxlP-dep_Trfase_small"/>
</dbReference>
<dbReference type="Gene3D" id="3.90.1150.10">
    <property type="entry name" value="Aspartate Aminotransferase, domain 1"/>
    <property type="match status" value="1"/>
</dbReference>
<dbReference type="Proteomes" id="UP000756387">
    <property type="component" value="Unassembled WGS sequence"/>
</dbReference>
<dbReference type="InterPro" id="IPR015424">
    <property type="entry name" value="PyrdxlP-dep_Trfase"/>
</dbReference>
<dbReference type="RefSeq" id="WP_193637929.1">
    <property type="nucleotide sequence ID" value="NZ_JADCSA010000006.1"/>
</dbReference>
<protein>
    <submittedName>
        <fullName evidence="3">Aminotransferase class V-fold PLP-dependent enzyme</fullName>
    </submittedName>
</protein>
<evidence type="ECO:0000313" key="4">
    <source>
        <dbReference type="Proteomes" id="UP000756387"/>
    </source>
</evidence>
<dbReference type="Gene3D" id="3.40.640.10">
    <property type="entry name" value="Type I PLP-dependent aspartate aminotransferase-like (Major domain)"/>
    <property type="match status" value="1"/>
</dbReference>
<dbReference type="EMBL" id="JADCSA010000006">
    <property type="protein sequence ID" value="MBE7324604.1"/>
    <property type="molecule type" value="Genomic_DNA"/>
</dbReference>
<dbReference type="PANTHER" id="PTHR43586">
    <property type="entry name" value="CYSTEINE DESULFURASE"/>
    <property type="match status" value="1"/>
</dbReference>
<organism evidence="3 4">
    <name type="scientific">Nocardioides malaquae</name>
    <dbReference type="NCBI Taxonomy" id="2773426"/>
    <lineage>
        <taxon>Bacteria</taxon>
        <taxon>Bacillati</taxon>
        <taxon>Actinomycetota</taxon>
        <taxon>Actinomycetes</taxon>
        <taxon>Propionibacteriales</taxon>
        <taxon>Nocardioidaceae</taxon>
        <taxon>Nocardioides</taxon>
    </lineage>
</organism>
<sequence length="399" mass="42334">MDRLGPGAPDAAERGTTPSPVRAMVGATNLPRQLNVAGAGPLGVSAHETMRLLVDAHHTGGYSGRDTLLDLYAESRARVATLMGTLPGLLSFQPSVSSVVTMLSRSVPLAAGDEVLTWDVEYGSNIRAWHVRAREVGAELVRVQPPLDERWDTGLLLEQVTERTAVVTVSSIQSFDGSATDLYALRHACDEVGALLLVDVSQHLGIADVTQAVALADAAYASAHKWLLGPVGIAVAAFTPELVRRLTPPAYGASSIDIVQAAEAAIWFDPTAPLRDDVALLEAGTPPLIAAVTTGAAAHAMSQVGVDRVHAAAMGVRALLADHLVSLGLQPVPTTVDPVSPIIALRPAPDRLARLVEGLRRERFHFIVRGDILRFSPWAMDDDEVEEMLTGIERAAAVW</sequence>
<evidence type="ECO:0000256" key="1">
    <source>
        <dbReference type="SAM" id="MobiDB-lite"/>
    </source>
</evidence>
<dbReference type="InterPro" id="IPR000192">
    <property type="entry name" value="Aminotrans_V_dom"/>
</dbReference>
<proteinExistence type="predicted"/>
<comment type="caution">
    <text evidence="3">The sequence shown here is derived from an EMBL/GenBank/DDBJ whole genome shotgun (WGS) entry which is preliminary data.</text>
</comment>
<feature type="domain" description="Aminotransferase class V" evidence="2">
    <location>
        <begin position="70"/>
        <end position="327"/>
    </location>
</feature>
<reference evidence="3 4" key="1">
    <citation type="submission" date="2020-10" db="EMBL/GenBank/DDBJ databases">
        <title>Nocardioides sp. isolated from sludge.</title>
        <authorList>
            <person name="Zhang X."/>
        </authorList>
    </citation>
    <scope>NUCLEOTIDE SEQUENCE [LARGE SCALE GENOMIC DNA]</scope>
    <source>
        <strain evidence="3 4">Y6</strain>
    </source>
</reference>
<keyword evidence="3" id="KW-0032">Aminotransferase</keyword>
<dbReference type="SUPFAM" id="SSF53383">
    <property type="entry name" value="PLP-dependent transferases"/>
    <property type="match status" value="1"/>
</dbReference>